<proteinExistence type="predicted"/>
<dbReference type="Gene3D" id="3.40.50.720">
    <property type="entry name" value="NAD(P)-binding Rossmann-like Domain"/>
    <property type="match status" value="1"/>
</dbReference>
<accession>A0ABP3AQ41</accession>
<gene>
    <name evidence="1" type="ORF">I551_0851</name>
</gene>
<dbReference type="EMBL" id="JAOL01000072">
    <property type="protein sequence ID" value="EUA92766.1"/>
    <property type="molecule type" value="Genomic_DNA"/>
</dbReference>
<organism evidence="1 2">
    <name type="scientific">Mycobacterium ulcerans str. Harvey</name>
    <dbReference type="NCBI Taxonomy" id="1299332"/>
    <lineage>
        <taxon>Bacteria</taxon>
        <taxon>Bacillati</taxon>
        <taxon>Actinomycetota</taxon>
        <taxon>Actinomycetes</taxon>
        <taxon>Mycobacteriales</taxon>
        <taxon>Mycobacteriaceae</taxon>
        <taxon>Mycobacterium</taxon>
        <taxon>Mycobacterium ulcerans group</taxon>
    </lineage>
</organism>
<evidence type="ECO:0000313" key="2">
    <source>
        <dbReference type="Proteomes" id="UP000020681"/>
    </source>
</evidence>
<dbReference type="SUPFAM" id="SSF51735">
    <property type="entry name" value="NAD(P)-binding Rossmann-fold domains"/>
    <property type="match status" value="1"/>
</dbReference>
<keyword evidence="2" id="KW-1185">Reference proteome</keyword>
<reference evidence="1 2" key="1">
    <citation type="submission" date="2014-01" db="EMBL/GenBank/DDBJ databases">
        <authorList>
            <person name="Dobos K."/>
            <person name="Lenaerts A."/>
            <person name="Ordway D."/>
            <person name="DeGroote M.A."/>
            <person name="Parker T."/>
            <person name="Sizemore C."/>
            <person name="Tallon L.J."/>
            <person name="Sadzewicz L.K."/>
            <person name="Sengamalay N."/>
            <person name="Fraser C.M."/>
            <person name="Hine E."/>
            <person name="Shefchek K.A."/>
            <person name="Das S.P."/>
            <person name="Tettelin H."/>
        </authorList>
    </citation>
    <scope>NUCLEOTIDE SEQUENCE [LARGE SCALE GENOMIC DNA]</scope>
    <source>
        <strain evidence="1 2">Harvey</strain>
    </source>
</reference>
<dbReference type="Proteomes" id="UP000020681">
    <property type="component" value="Unassembled WGS sequence"/>
</dbReference>
<dbReference type="Pfam" id="PF13561">
    <property type="entry name" value="adh_short_C2"/>
    <property type="match status" value="1"/>
</dbReference>
<dbReference type="InterPro" id="IPR002347">
    <property type="entry name" value="SDR_fam"/>
</dbReference>
<name>A0ABP3AQ41_MYCUL</name>
<evidence type="ECO:0000313" key="1">
    <source>
        <dbReference type="EMBL" id="EUA92766.1"/>
    </source>
</evidence>
<protein>
    <recommendedName>
        <fullName evidence="3">Enoyl-(Acyl carrier ) reductase family protein</fullName>
    </recommendedName>
</protein>
<comment type="caution">
    <text evidence="1">The sequence shown here is derived from an EMBL/GenBank/DDBJ whole genome shotgun (WGS) entry which is preliminary data.</text>
</comment>
<sequence>MGTPEDLVGMCLFLLGDQASRITGQIFNVDGGQIIRS</sequence>
<evidence type="ECO:0008006" key="3">
    <source>
        <dbReference type="Google" id="ProtNLM"/>
    </source>
</evidence>
<dbReference type="InterPro" id="IPR036291">
    <property type="entry name" value="NAD(P)-bd_dom_sf"/>
</dbReference>